<gene>
    <name evidence="2" type="ORF">SAMN05428964_102448</name>
</gene>
<sequence length="316" mass="34997">MFSSRPDGMAPDVSFILPVYNKATALPYFFKSLLAQQGQFSCEVIFIDDASTDASRSILDSFAAKHDFVRVISNDNNAGPAIRLNQGVAQAQGKYLALFDCDELLAPDAIAVMLELAGDHDADMVHGKGRKTDAPIEQAKAGMIGSDIDVKTFDDALDRILGRGMVRMTWLVERVLFNQAGGCDPDVFIQDESLPLRLSLHARRVVDADIIVTVIPDVGSHLSANKMQQHHDRFLTYANFLREHPEIASDKRRKIFGKCISAARKAKRDGAPFNTLDLELRYLAHKISLGRNDPVGLSRFAFVFQNLSGIRRPIKP</sequence>
<keyword evidence="2" id="KW-0808">Transferase</keyword>
<dbReference type="EMBL" id="OBMM01000002">
    <property type="protein sequence ID" value="SOC17058.1"/>
    <property type="molecule type" value="Genomic_DNA"/>
</dbReference>
<name>A0A285T724_9PROT</name>
<proteinExistence type="predicted"/>
<evidence type="ECO:0000313" key="3">
    <source>
        <dbReference type="Proteomes" id="UP000219068"/>
    </source>
</evidence>
<accession>A0A285T724</accession>
<dbReference type="PANTHER" id="PTHR22916">
    <property type="entry name" value="GLYCOSYLTRANSFERASE"/>
    <property type="match status" value="1"/>
</dbReference>
<dbReference type="CDD" id="cd00761">
    <property type="entry name" value="Glyco_tranf_GTA_type"/>
    <property type="match status" value="1"/>
</dbReference>
<dbReference type="SUPFAM" id="SSF53448">
    <property type="entry name" value="Nucleotide-diphospho-sugar transferases"/>
    <property type="match status" value="1"/>
</dbReference>
<evidence type="ECO:0000313" key="2">
    <source>
        <dbReference type="EMBL" id="SOC17058.1"/>
    </source>
</evidence>
<feature type="domain" description="Glycosyltransferase 2-like" evidence="1">
    <location>
        <begin position="14"/>
        <end position="134"/>
    </location>
</feature>
<dbReference type="InterPro" id="IPR001173">
    <property type="entry name" value="Glyco_trans_2-like"/>
</dbReference>
<dbReference type="GO" id="GO:0016758">
    <property type="term" value="F:hexosyltransferase activity"/>
    <property type="evidence" value="ECO:0007669"/>
    <property type="project" value="UniProtKB-ARBA"/>
</dbReference>
<dbReference type="Pfam" id="PF00535">
    <property type="entry name" value="Glycos_transf_2"/>
    <property type="match status" value="1"/>
</dbReference>
<protein>
    <submittedName>
        <fullName evidence="2">Glycosyl transferase family 2</fullName>
    </submittedName>
</protein>
<reference evidence="2 3" key="1">
    <citation type="submission" date="2017-08" db="EMBL/GenBank/DDBJ databases">
        <authorList>
            <person name="de Groot N.N."/>
        </authorList>
    </citation>
    <scope>NUCLEOTIDE SEQUENCE [LARGE SCALE GENOMIC DNA]</scope>
    <source>
        <strain evidence="2 3">USBA 78</strain>
    </source>
</reference>
<dbReference type="Proteomes" id="UP000219068">
    <property type="component" value="Unassembled WGS sequence"/>
</dbReference>
<dbReference type="AlphaFoldDB" id="A0A285T724"/>
<dbReference type="InterPro" id="IPR029044">
    <property type="entry name" value="Nucleotide-diphossugar_trans"/>
</dbReference>
<dbReference type="Gene3D" id="3.90.550.10">
    <property type="entry name" value="Spore Coat Polysaccharide Biosynthesis Protein SpsA, Chain A"/>
    <property type="match status" value="1"/>
</dbReference>
<evidence type="ECO:0000259" key="1">
    <source>
        <dbReference type="Pfam" id="PF00535"/>
    </source>
</evidence>
<dbReference type="PANTHER" id="PTHR22916:SF3">
    <property type="entry name" value="UDP-GLCNAC:BETAGAL BETA-1,3-N-ACETYLGLUCOSAMINYLTRANSFERASE-LIKE PROTEIN 1"/>
    <property type="match status" value="1"/>
</dbReference>
<dbReference type="RefSeq" id="WP_349290057.1">
    <property type="nucleotide sequence ID" value="NZ_OBMM01000002.1"/>
</dbReference>
<organism evidence="2 3">
    <name type="scientific">Thalassospira xiamenensis</name>
    <dbReference type="NCBI Taxonomy" id="220697"/>
    <lineage>
        <taxon>Bacteria</taxon>
        <taxon>Pseudomonadati</taxon>
        <taxon>Pseudomonadota</taxon>
        <taxon>Alphaproteobacteria</taxon>
        <taxon>Rhodospirillales</taxon>
        <taxon>Thalassospiraceae</taxon>
        <taxon>Thalassospira</taxon>
    </lineage>
</organism>